<keyword evidence="5" id="KW-0812">Transmembrane</keyword>
<protein>
    <submittedName>
        <fullName evidence="8">HAMP domain-containing protein</fullName>
    </submittedName>
</protein>
<dbReference type="InterPro" id="IPR003660">
    <property type="entry name" value="HAMP_dom"/>
</dbReference>
<evidence type="ECO:0000256" key="3">
    <source>
        <dbReference type="ARBA" id="ARBA00029447"/>
    </source>
</evidence>
<evidence type="ECO:0000259" key="7">
    <source>
        <dbReference type="PROSITE" id="PS50885"/>
    </source>
</evidence>
<dbReference type="SUPFAM" id="SSF58104">
    <property type="entry name" value="Methyl-accepting chemotaxis protein (MCP) signaling domain"/>
    <property type="match status" value="1"/>
</dbReference>
<evidence type="ECO:0000256" key="4">
    <source>
        <dbReference type="PROSITE-ProRule" id="PRU00284"/>
    </source>
</evidence>
<keyword evidence="5" id="KW-1133">Transmembrane helix</keyword>
<dbReference type="InterPro" id="IPR004089">
    <property type="entry name" value="MCPsignal_dom"/>
</dbReference>
<evidence type="ECO:0000256" key="1">
    <source>
        <dbReference type="ARBA" id="ARBA00004370"/>
    </source>
</evidence>
<dbReference type="PROSITE" id="PS50111">
    <property type="entry name" value="CHEMOTAXIS_TRANSDUC_2"/>
    <property type="match status" value="1"/>
</dbReference>
<evidence type="ECO:0000313" key="8">
    <source>
        <dbReference type="EMBL" id="QGH49057.1"/>
    </source>
</evidence>
<feature type="transmembrane region" description="Helical" evidence="5">
    <location>
        <begin position="12"/>
        <end position="34"/>
    </location>
</feature>
<dbReference type="EMBL" id="CP045860">
    <property type="protein sequence ID" value="QGH49057.1"/>
    <property type="molecule type" value="Genomic_DNA"/>
</dbReference>
<evidence type="ECO:0000256" key="2">
    <source>
        <dbReference type="ARBA" id="ARBA00023224"/>
    </source>
</evidence>
<comment type="subcellular location">
    <subcellularLocation>
        <location evidence="1">Membrane</location>
    </subcellularLocation>
</comment>
<dbReference type="PROSITE" id="PS50885">
    <property type="entry name" value="HAMP"/>
    <property type="match status" value="1"/>
</dbReference>
<dbReference type="SMART" id="SM00283">
    <property type="entry name" value="MA"/>
    <property type="match status" value="1"/>
</dbReference>
<dbReference type="Pfam" id="PF00015">
    <property type="entry name" value="MCPsignal"/>
    <property type="match status" value="1"/>
</dbReference>
<feature type="domain" description="HAMP" evidence="7">
    <location>
        <begin position="209"/>
        <end position="261"/>
    </location>
</feature>
<dbReference type="FunFam" id="1.10.287.950:FF:000001">
    <property type="entry name" value="Methyl-accepting chemotaxis sensory transducer"/>
    <property type="match status" value="1"/>
</dbReference>
<evidence type="ECO:0000256" key="5">
    <source>
        <dbReference type="SAM" id="Phobius"/>
    </source>
</evidence>
<dbReference type="AlphaFoldDB" id="A0AAP9GFV4"/>
<gene>
    <name evidence="8" type="ORF">APZ19_18140</name>
</gene>
<keyword evidence="5" id="KW-0472">Membrane</keyword>
<dbReference type="Pfam" id="PF00672">
    <property type="entry name" value="HAMP"/>
    <property type="match status" value="1"/>
</dbReference>
<dbReference type="GO" id="GO:0006935">
    <property type="term" value="P:chemotaxis"/>
    <property type="evidence" value="ECO:0007669"/>
    <property type="project" value="UniProtKB-ARBA"/>
</dbReference>
<sequence>MKTIINNLSIRAQLVSLSAVVSIFFVLIYSISIYRLDVAAERLVEARDSSFSTINSVYKNELITAYNIRLLFSKAAQREEFYDQFNRGLNDWARSIKDKYSEDKSRETQDRLDNFERYYNHVSKLGQITYRFQNGALSEEAYDEYFNQADDLAFELIDSLNDFIEQVNFSIDEEFADVESDVYRDEIIGAILMAIAAVLSLGLVFIASGYLSLPIKEVDTKLNLMADGDFRVRTNVKGKNEIGSLASSINQVSESVGSVVRELNDNGERVAASASELSSVMQHSKKNMEQEKAQFDQISVAVTELSNTSQEVNSNAQMAEEASRLAISNITLGQEHVNRSQSVGEDMSLAIQEASVKVEKLNEYSQSISNVIEVIDNISGQTNLLALNAAIEAARAGDQGRGFAVVADEVRSLAVRTQESTSEIYEAVEYLQSQSVEVSQLMEQNVELIDHNRTITEEVRSAFGQISEAVENISTLNALVNTASSEQADVTQEIAQSLGQLNDIVSLNLAGSVQSNVAAEELAEMAENQKNTLSRFSA</sequence>
<dbReference type="Gene3D" id="1.10.287.950">
    <property type="entry name" value="Methyl-accepting chemotaxis protein"/>
    <property type="match status" value="1"/>
</dbReference>
<dbReference type="Proteomes" id="UP000390336">
    <property type="component" value="Chromosome 2"/>
</dbReference>
<dbReference type="SMART" id="SM00304">
    <property type="entry name" value="HAMP"/>
    <property type="match status" value="1"/>
</dbReference>
<name>A0AAP9GFV4_9VIBR</name>
<dbReference type="GO" id="GO:0016020">
    <property type="term" value="C:membrane"/>
    <property type="evidence" value="ECO:0007669"/>
    <property type="project" value="UniProtKB-SubCell"/>
</dbReference>
<evidence type="ECO:0000259" key="6">
    <source>
        <dbReference type="PROSITE" id="PS50111"/>
    </source>
</evidence>
<feature type="transmembrane region" description="Helical" evidence="5">
    <location>
        <begin position="187"/>
        <end position="213"/>
    </location>
</feature>
<proteinExistence type="inferred from homology"/>
<comment type="similarity">
    <text evidence="3">Belongs to the methyl-accepting chemotaxis (MCP) protein family.</text>
</comment>
<reference evidence="8 9" key="1">
    <citation type="journal article" date="2015" name="Genome Announc.">
        <title>Draft Genome Sequence of Vibrio owensii Strain SH-14, Which Causes Shrimp Acute Hepatopancreatic Necrosis Disease.</title>
        <authorList>
            <person name="Liu L."/>
            <person name="Xiao J."/>
            <person name="Xia X."/>
            <person name="Pan Y."/>
            <person name="Yan S."/>
            <person name="Wang Y."/>
        </authorList>
    </citation>
    <scope>NUCLEOTIDE SEQUENCE [LARGE SCALE GENOMIC DNA]</scope>
    <source>
        <strain evidence="8 9">SH14</strain>
    </source>
</reference>
<evidence type="ECO:0000313" key="9">
    <source>
        <dbReference type="Proteomes" id="UP000390336"/>
    </source>
</evidence>
<organism evidence="8 9">
    <name type="scientific">Vibrio owensii</name>
    <dbReference type="NCBI Taxonomy" id="696485"/>
    <lineage>
        <taxon>Bacteria</taxon>
        <taxon>Pseudomonadati</taxon>
        <taxon>Pseudomonadota</taxon>
        <taxon>Gammaproteobacteria</taxon>
        <taxon>Vibrionales</taxon>
        <taxon>Vibrionaceae</taxon>
        <taxon>Vibrio</taxon>
    </lineage>
</organism>
<dbReference type="CDD" id="cd11386">
    <property type="entry name" value="MCP_signal"/>
    <property type="match status" value="1"/>
</dbReference>
<dbReference type="CDD" id="cd06225">
    <property type="entry name" value="HAMP"/>
    <property type="match status" value="1"/>
</dbReference>
<dbReference type="PANTHER" id="PTHR32089">
    <property type="entry name" value="METHYL-ACCEPTING CHEMOTAXIS PROTEIN MCPB"/>
    <property type="match status" value="1"/>
</dbReference>
<dbReference type="RefSeq" id="WP_039986951.1">
    <property type="nucleotide sequence ID" value="NZ_BBPJ01000001.1"/>
</dbReference>
<dbReference type="GO" id="GO:0007165">
    <property type="term" value="P:signal transduction"/>
    <property type="evidence" value="ECO:0007669"/>
    <property type="project" value="UniProtKB-KW"/>
</dbReference>
<dbReference type="PANTHER" id="PTHR32089:SF33">
    <property type="entry name" value="TOXIN COREGULATED PILUS BIOSYNTHESIS PROTEIN I"/>
    <property type="match status" value="1"/>
</dbReference>
<feature type="domain" description="Methyl-accepting transducer" evidence="6">
    <location>
        <begin position="266"/>
        <end position="502"/>
    </location>
</feature>
<keyword evidence="2 4" id="KW-0807">Transducer</keyword>
<accession>A0AAP9GFV4</accession>